<dbReference type="Pfam" id="PF25601">
    <property type="entry name" value="AAA_lid_14"/>
    <property type="match status" value="1"/>
</dbReference>
<dbReference type="InterPro" id="IPR025943">
    <property type="entry name" value="Sigma_54_int_dom_ATP-bd_2"/>
</dbReference>
<evidence type="ECO:0000256" key="2">
    <source>
        <dbReference type="ARBA" id="ARBA00022840"/>
    </source>
</evidence>
<sequence length="664" mass="73297">MRAPLKEQLFSVPENDRTIMSYWEKFMAGGGERPPLVRSIIDQSWQRCQRGKVDHGRHQAPPPMPEERLRELQNQCRDLIDASTPVMALARDFLLETGTVMVLTDANGIVLSMEGDRSLSLSNAIEAIHLLPGADWSELTCGTNAIGTALQTNLPIQVHSTEHFCFGIKQWSCSASIIRDPFDQSILGVIDISGLRGSYSRHSMALVVAAASRIENHFAQIEMEYRYRLLERCLWEAPRGMGDHVVVLDRHGRAIKANGDIDAVLRDLAAAASEHGLLAPCASGRARGRRLDRIDWAPEEWLTPVFDGSERLGAILVAPKRGAAARPRPRPASPLADAAPSQPFAEIIGDDPQLRQTVSKARRVAATTAPVLLLGETGVGKELFARSIHEASDHASGPFIALNCGGLPRDLLASELFGYAEGSFTGARKGGMIGKIEAADGGTLFLDEIGEMPIDLQPLFLRVLEQREVCRIGEVKARRVNFRLVAATNRDLRAEVEKHRFRADLFYRISVVSITIPSLRERAAEIPRLVEHFSRQISQRYGLRPARFSTSALQRLMAHDWPGNVRELRNVVESVLLTATDDPITEADLPPELSGAFEHRSALDRSNAGLTPIEVAEREEIRRALQDCRGNVTAAARELGIAKSTVYAKMKRYGLGRRMLEPTA</sequence>
<dbReference type="PROSITE" id="PS00676">
    <property type="entry name" value="SIGMA54_INTERACT_2"/>
    <property type="match status" value="1"/>
</dbReference>
<dbReference type="InterPro" id="IPR002078">
    <property type="entry name" value="Sigma_54_int"/>
</dbReference>
<evidence type="ECO:0000256" key="6">
    <source>
        <dbReference type="ARBA" id="ARBA00023159"/>
    </source>
</evidence>
<keyword evidence="3" id="KW-0902">Two-component regulatory system</keyword>
<dbReference type="InterPro" id="IPR003018">
    <property type="entry name" value="GAF"/>
</dbReference>
<dbReference type="SUPFAM" id="SSF46689">
    <property type="entry name" value="Homeodomain-like"/>
    <property type="match status" value="1"/>
</dbReference>
<dbReference type="InterPro" id="IPR009057">
    <property type="entry name" value="Homeodomain-like_sf"/>
</dbReference>
<dbReference type="CDD" id="cd00009">
    <property type="entry name" value="AAA"/>
    <property type="match status" value="1"/>
</dbReference>
<dbReference type="Pfam" id="PF02954">
    <property type="entry name" value="HTH_8"/>
    <property type="match status" value="1"/>
</dbReference>
<dbReference type="Gene3D" id="3.40.50.300">
    <property type="entry name" value="P-loop containing nucleotide triphosphate hydrolases"/>
    <property type="match status" value="1"/>
</dbReference>
<keyword evidence="1" id="KW-0547">Nucleotide-binding</keyword>
<gene>
    <name evidence="9" type="ORF">U1T56_15510</name>
</gene>
<evidence type="ECO:0000259" key="8">
    <source>
        <dbReference type="PROSITE" id="PS50045"/>
    </source>
</evidence>
<accession>A0ABU8XTM0</accession>
<evidence type="ECO:0000256" key="4">
    <source>
        <dbReference type="ARBA" id="ARBA00023015"/>
    </source>
</evidence>
<feature type="domain" description="Sigma-54 factor interaction" evidence="8">
    <location>
        <begin position="347"/>
        <end position="577"/>
    </location>
</feature>
<dbReference type="Proteomes" id="UP001375743">
    <property type="component" value="Unassembled WGS sequence"/>
</dbReference>
<keyword evidence="2" id="KW-0067">ATP-binding</keyword>
<dbReference type="SMART" id="SM00382">
    <property type="entry name" value="AAA"/>
    <property type="match status" value="1"/>
</dbReference>
<dbReference type="InterPro" id="IPR025944">
    <property type="entry name" value="Sigma_54_int_dom_CS"/>
</dbReference>
<dbReference type="InterPro" id="IPR058031">
    <property type="entry name" value="AAA_lid_NorR"/>
</dbReference>
<evidence type="ECO:0000313" key="10">
    <source>
        <dbReference type="Proteomes" id="UP001375743"/>
    </source>
</evidence>
<keyword evidence="4" id="KW-0805">Transcription regulation</keyword>
<dbReference type="InterPro" id="IPR002197">
    <property type="entry name" value="HTH_Fis"/>
</dbReference>
<dbReference type="PRINTS" id="PR01590">
    <property type="entry name" value="HTHFIS"/>
</dbReference>
<comment type="caution">
    <text evidence="9">The sequence shown here is derived from an EMBL/GenBank/DDBJ whole genome shotgun (WGS) entry which is preliminary data.</text>
</comment>
<evidence type="ECO:0000313" key="9">
    <source>
        <dbReference type="EMBL" id="MEK0084561.1"/>
    </source>
</evidence>
<dbReference type="PROSITE" id="PS50045">
    <property type="entry name" value="SIGMA54_INTERACT_4"/>
    <property type="match status" value="1"/>
</dbReference>
<keyword evidence="6" id="KW-0010">Activator</keyword>
<dbReference type="SUPFAM" id="SSF52540">
    <property type="entry name" value="P-loop containing nucleoside triphosphate hydrolases"/>
    <property type="match status" value="1"/>
</dbReference>
<dbReference type="Gene3D" id="1.10.10.60">
    <property type="entry name" value="Homeodomain-like"/>
    <property type="match status" value="1"/>
</dbReference>
<keyword evidence="7" id="KW-0804">Transcription</keyword>
<dbReference type="InterPro" id="IPR003593">
    <property type="entry name" value="AAA+_ATPase"/>
</dbReference>
<evidence type="ECO:0000256" key="5">
    <source>
        <dbReference type="ARBA" id="ARBA00023125"/>
    </source>
</evidence>
<dbReference type="RefSeq" id="WP_418160413.1">
    <property type="nucleotide sequence ID" value="NZ_JBBLZC010000016.1"/>
</dbReference>
<dbReference type="Gene3D" id="3.30.450.40">
    <property type="match status" value="1"/>
</dbReference>
<dbReference type="Pfam" id="PF01590">
    <property type="entry name" value="GAF"/>
    <property type="match status" value="1"/>
</dbReference>
<evidence type="ECO:0000256" key="1">
    <source>
        <dbReference type="ARBA" id="ARBA00022741"/>
    </source>
</evidence>
<dbReference type="EMBL" id="JBBLZC010000016">
    <property type="protein sequence ID" value="MEK0084561.1"/>
    <property type="molecule type" value="Genomic_DNA"/>
</dbReference>
<dbReference type="Pfam" id="PF00158">
    <property type="entry name" value="Sigma54_activat"/>
    <property type="match status" value="1"/>
</dbReference>
<reference evidence="9 10" key="1">
    <citation type="submission" date="2024-01" db="EMBL/GenBank/DDBJ databases">
        <title>Multi-omics insights into the function and evolution of sodium benzoate biodegradation pathways in Benzoatithermus flavus gen. nov., sp. nov. from hot spring.</title>
        <authorList>
            <person name="Hu C.-J."/>
            <person name="Li W.-J."/>
        </authorList>
    </citation>
    <scope>NUCLEOTIDE SEQUENCE [LARGE SCALE GENOMIC DNA]</scope>
    <source>
        <strain evidence="9 10">SYSU G07066</strain>
    </source>
</reference>
<keyword evidence="5" id="KW-0238">DNA-binding</keyword>
<dbReference type="Gene3D" id="1.10.8.60">
    <property type="match status" value="1"/>
</dbReference>
<dbReference type="InterPro" id="IPR029016">
    <property type="entry name" value="GAF-like_dom_sf"/>
</dbReference>
<dbReference type="InterPro" id="IPR025662">
    <property type="entry name" value="Sigma_54_int_dom_ATP-bd_1"/>
</dbReference>
<dbReference type="PROSITE" id="PS00688">
    <property type="entry name" value="SIGMA54_INTERACT_3"/>
    <property type="match status" value="1"/>
</dbReference>
<dbReference type="InterPro" id="IPR027417">
    <property type="entry name" value="P-loop_NTPase"/>
</dbReference>
<organism evidence="9 10">
    <name type="scientific">Benzoatithermus flavus</name>
    <dbReference type="NCBI Taxonomy" id="3108223"/>
    <lineage>
        <taxon>Bacteria</taxon>
        <taxon>Pseudomonadati</taxon>
        <taxon>Pseudomonadota</taxon>
        <taxon>Alphaproteobacteria</taxon>
        <taxon>Geminicoccales</taxon>
        <taxon>Geminicoccaceae</taxon>
        <taxon>Benzoatithermus</taxon>
    </lineage>
</organism>
<protein>
    <submittedName>
        <fullName evidence="9">Sigma-54-dependent Fis family transcriptional regulator</fullName>
    </submittedName>
</protein>
<keyword evidence="10" id="KW-1185">Reference proteome</keyword>
<dbReference type="CDD" id="cd00194">
    <property type="entry name" value="UBA_like_SF"/>
    <property type="match status" value="1"/>
</dbReference>
<dbReference type="PANTHER" id="PTHR32071">
    <property type="entry name" value="TRANSCRIPTIONAL REGULATORY PROTEIN"/>
    <property type="match status" value="1"/>
</dbReference>
<evidence type="ECO:0000256" key="3">
    <source>
        <dbReference type="ARBA" id="ARBA00023012"/>
    </source>
</evidence>
<evidence type="ECO:0000256" key="7">
    <source>
        <dbReference type="ARBA" id="ARBA00023163"/>
    </source>
</evidence>
<proteinExistence type="predicted"/>
<dbReference type="PROSITE" id="PS00675">
    <property type="entry name" value="SIGMA54_INTERACT_1"/>
    <property type="match status" value="1"/>
</dbReference>
<name>A0ABU8XTM0_9PROT</name>